<evidence type="ECO:0000256" key="1">
    <source>
        <dbReference type="SAM" id="Phobius"/>
    </source>
</evidence>
<comment type="caution">
    <text evidence="2">The sequence shown here is derived from an EMBL/GenBank/DDBJ whole genome shotgun (WGS) entry which is preliminary data.</text>
</comment>
<protein>
    <submittedName>
        <fullName evidence="2">Uncharacterized protein</fullName>
    </submittedName>
</protein>
<sequence length="101" mass="11459">MKKEGTIVALVIILIIVIVIMTGTLAFKNKCTGVKHKNYIYYDKVVVVSGFYKGRMGIVMKKSYLYSPNYCSVAAYIVKLDLPNTHKNIKINQDDLKLKIN</sequence>
<reference evidence="2" key="1">
    <citation type="journal article" date="2014" name="Front. Microbiol.">
        <title>High frequency of phylogenetically diverse reductive dehalogenase-homologous genes in deep subseafloor sedimentary metagenomes.</title>
        <authorList>
            <person name="Kawai M."/>
            <person name="Futagami T."/>
            <person name="Toyoda A."/>
            <person name="Takaki Y."/>
            <person name="Nishi S."/>
            <person name="Hori S."/>
            <person name="Arai W."/>
            <person name="Tsubouchi T."/>
            <person name="Morono Y."/>
            <person name="Uchiyama I."/>
            <person name="Ito T."/>
            <person name="Fujiyama A."/>
            <person name="Inagaki F."/>
            <person name="Takami H."/>
        </authorList>
    </citation>
    <scope>NUCLEOTIDE SEQUENCE</scope>
    <source>
        <strain evidence="2">Expedition CK06-06</strain>
    </source>
</reference>
<keyword evidence="1" id="KW-0812">Transmembrane</keyword>
<name>X0SBH4_9ZZZZ</name>
<keyword evidence="1" id="KW-1133">Transmembrane helix</keyword>
<feature type="transmembrane region" description="Helical" evidence="1">
    <location>
        <begin position="6"/>
        <end position="27"/>
    </location>
</feature>
<dbReference type="EMBL" id="BARS01008003">
    <property type="protein sequence ID" value="GAF72491.1"/>
    <property type="molecule type" value="Genomic_DNA"/>
</dbReference>
<accession>X0SBH4</accession>
<keyword evidence="1" id="KW-0472">Membrane</keyword>
<proteinExistence type="predicted"/>
<gene>
    <name evidence="2" type="ORF">S01H1_15336</name>
</gene>
<dbReference type="AlphaFoldDB" id="X0SBH4"/>
<organism evidence="2">
    <name type="scientific">marine sediment metagenome</name>
    <dbReference type="NCBI Taxonomy" id="412755"/>
    <lineage>
        <taxon>unclassified sequences</taxon>
        <taxon>metagenomes</taxon>
        <taxon>ecological metagenomes</taxon>
    </lineage>
</organism>
<evidence type="ECO:0000313" key="2">
    <source>
        <dbReference type="EMBL" id="GAF72491.1"/>
    </source>
</evidence>